<dbReference type="AlphaFoldDB" id="A0A0E9VSM3"/>
<protein>
    <submittedName>
        <fullName evidence="1">Uncharacterized protein</fullName>
    </submittedName>
</protein>
<evidence type="ECO:0000313" key="1">
    <source>
        <dbReference type="EMBL" id="JAH80330.1"/>
    </source>
</evidence>
<sequence length="37" mass="4314">MEVREPTTHYQPKKTIISAFQRTSKDSFVHLQLLGEP</sequence>
<name>A0A0E9VSM3_ANGAN</name>
<reference evidence="1" key="1">
    <citation type="submission" date="2014-11" db="EMBL/GenBank/DDBJ databases">
        <authorList>
            <person name="Amaro Gonzalez C."/>
        </authorList>
    </citation>
    <scope>NUCLEOTIDE SEQUENCE</scope>
</reference>
<proteinExistence type="predicted"/>
<reference evidence="1" key="2">
    <citation type="journal article" date="2015" name="Fish Shellfish Immunol.">
        <title>Early steps in the European eel (Anguilla anguilla)-Vibrio vulnificus interaction in the gills: Role of the RtxA13 toxin.</title>
        <authorList>
            <person name="Callol A."/>
            <person name="Pajuelo D."/>
            <person name="Ebbesson L."/>
            <person name="Teles M."/>
            <person name="MacKenzie S."/>
            <person name="Amaro C."/>
        </authorList>
    </citation>
    <scope>NUCLEOTIDE SEQUENCE</scope>
</reference>
<dbReference type="EMBL" id="GBXM01028247">
    <property type="protein sequence ID" value="JAH80330.1"/>
    <property type="molecule type" value="Transcribed_RNA"/>
</dbReference>
<organism evidence="1">
    <name type="scientific">Anguilla anguilla</name>
    <name type="common">European freshwater eel</name>
    <name type="synonym">Muraena anguilla</name>
    <dbReference type="NCBI Taxonomy" id="7936"/>
    <lineage>
        <taxon>Eukaryota</taxon>
        <taxon>Metazoa</taxon>
        <taxon>Chordata</taxon>
        <taxon>Craniata</taxon>
        <taxon>Vertebrata</taxon>
        <taxon>Euteleostomi</taxon>
        <taxon>Actinopterygii</taxon>
        <taxon>Neopterygii</taxon>
        <taxon>Teleostei</taxon>
        <taxon>Anguilliformes</taxon>
        <taxon>Anguillidae</taxon>
        <taxon>Anguilla</taxon>
    </lineage>
</organism>
<accession>A0A0E9VSM3</accession>